<reference evidence="2 3" key="1">
    <citation type="submission" date="2019-06" db="EMBL/GenBank/DDBJ databases">
        <title>Sorghum-associated microbial communities from plants grown in Nebraska, USA.</title>
        <authorList>
            <person name="Schachtman D."/>
        </authorList>
    </citation>
    <scope>NUCLEOTIDE SEQUENCE [LARGE SCALE GENOMIC DNA]</scope>
    <source>
        <strain evidence="2 3">110</strain>
    </source>
</reference>
<evidence type="ECO:0000256" key="1">
    <source>
        <dbReference type="SAM" id="MobiDB-lite"/>
    </source>
</evidence>
<comment type="caution">
    <text evidence="2">The sequence shown here is derived from an EMBL/GenBank/DDBJ whole genome shotgun (WGS) entry which is preliminary data.</text>
</comment>
<name>A0A543EJD3_9FLAO</name>
<dbReference type="RefSeq" id="WP_167497822.1">
    <property type="nucleotide sequence ID" value="NZ_VFPD01000001.1"/>
</dbReference>
<dbReference type="AlphaFoldDB" id="A0A543EJD3"/>
<keyword evidence="3" id="KW-1185">Reference proteome</keyword>
<organism evidence="2 3">
    <name type="scientific">Chryseobacterium aquifrigidense</name>
    <dbReference type="NCBI Taxonomy" id="558021"/>
    <lineage>
        <taxon>Bacteria</taxon>
        <taxon>Pseudomonadati</taxon>
        <taxon>Bacteroidota</taxon>
        <taxon>Flavobacteriia</taxon>
        <taxon>Flavobacteriales</taxon>
        <taxon>Weeksellaceae</taxon>
        <taxon>Chryseobacterium group</taxon>
        <taxon>Chryseobacterium</taxon>
    </lineage>
</organism>
<feature type="region of interest" description="Disordered" evidence="1">
    <location>
        <begin position="22"/>
        <end position="47"/>
    </location>
</feature>
<proteinExistence type="predicted"/>
<gene>
    <name evidence="2" type="ORF">FB551_1370</name>
</gene>
<sequence length="47" mass="5132">MVQKNNLPLITQISQIIILKKSAQSPKSASDHHPLHQASSLAHPLLP</sequence>
<protein>
    <submittedName>
        <fullName evidence="2">Uncharacterized protein</fullName>
    </submittedName>
</protein>
<dbReference type="EMBL" id="VFPD01000001">
    <property type="protein sequence ID" value="TQM21678.1"/>
    <property type="molecule type" value="Genomic_DNA"/>
</dbReference>
<accession>A0A543EJD3</accession>
<evidence type="ECO:0000313" key="3">
    <source>
        <dbReference type="Proteomes" id="UP000316437"/>
    </source>
</evidence>
<evidence type="ECO:0000313" key="2">
    <source>
        <dbReference type="EMBL" id="TQM21678.1"/>
    </source>
</evidence>
<dbReference type="Proteomes" id="UP000316437">
    <property type="component" value="Unassembled WGS sequence"/>
</dbReference>